<sequence>MTLSVDFAIVGGGLAGLVAANTAVELGCSAVLLEAGREERYPANSRYAGGVFHLAFRDIETERDVLQEAIVQACEGLQDVALATALATDGARVVKWLMEHGAQFGRGGEYPFMGHMLKPFSLRETGFQNHWRGKGGDLLLQRLEASFIASGGRFIRGARARDLRMTDGRCSGVTARTANGDELLIEARAVLLADGGFQGNADMVREFISPRPEHLCKRGAGTGMGDGIRMAHSAGAALTGMDKFYGHVQCAGALHDESLWPYPVLDIVASAAIVVDGTGRRFTDEGLGGVAVANAIAALDEPLSSFVILDDAIWAGPGGAFLLPPNPALQRLGATIHRADGIDALALKLGMQPDTLKQTVQEYNAALSSGHPETLRPRRTVRPATLSTAPLPIHGPGYLAIPLCAGITYTMGGIVIDADGQALDEQHRPIPGLYAAGATTGGIEGGANAGYVGGLAKAAVFGLRSAEAMARELQVSG</sequence>
<comment type="cofactor">
    <cofactor evidence="1">
        <name>FAD</name>
        <dbReference type="ChEBI" id="CHEBI:57692"/>
    </cofactor>
</comment>
<keyword evidence="4" id="KW-0560">Oxidoreductase</keyword>
<evidence type="ECO:0000256" key="4">
    <source>
        <dbReference type="ARBA" id="ARBA00023002"/>
    </source>
</evidence>
<dbReference type="RefSeq" id="WP_087645603.1">
    <property type="nucleotide sequence ID" value="NZ_FCON02000035.1"/>
</dbReference>
<dbReference type="InterPro" id="IPR027477">
    <property type="entry name" value="Succ_DH/fumarate_Rdtase_cat_sf"/>
</dbReference>
<keyword evidence="3" id="KW-0274">FAD</keyword>
<reference evidence="6" key="1">
    <citation type="submission" date="2016-01" db="EMBL/GenBank/DDBJ databases">
        <authorList>
            <person name="Peeters C."/>
        </authorList>
    </citation>
    <scope>NUCLEOTIDE SEQUENCE [LARGE SCALE GENOMIC DNA]</scope>
    <source>
        <strain evidence="6">LMG 22940</strain>
    </source>
</reference>
<evidence type="ECO:0000259" key="5">
    <source>
        <dbReference type="Pfam" id="PF00890"/>
    </source>
</evidence>
<organism evidence="6 7">
    <name type="scientific">Caballeronia choica</name>
    <dbReference type="NCBI Taxonomy" id="326476"/>
    <lineage>
        <taxon>Bacteria</taxon>
        <taxon>Pseudomonadati</taxon>
        <taxon>Pseudomonadota</taxon>
        <taxon>Betaproteobacteria</taxon>
        <taxon>Burkholderiales</taxon>
        <taxon>Burkholderiaceae</taxon>
        <taxon>Caballeronia</taxon>
    </lineage>
</organism>
<proteinExistence type="predicted"/>
<name>A0A158J7N2_9BURK</name>
<dbReference type="GO" id="GO:0016491">
    <property type="term" value="F:oxidoreductase activity"/>
    <property type="evidence" value="ECO:0007669"/>
    <property type="project" value="UniProtKB-KW"/>
</dbReference>
<accession>A0A158J7N2</accession>
<dbReference type="EMBL" id="FCON02000035">
    <property type="protein sequence ID" value="SAL64331.1"/>
    <property type="molecule type" value="Genomic_DNA"/>
</dbReference>
<gene>
    <name evidence="6" type="ORF">AWB68_03498</name>
</gene>
<comment type="caution">
    <text evidence="6">The sequence shown here is derived from an EMBL/GenBank/DDBJ whole genome shotgun (WGS) entry which is preliminary data.</text>
</comment>
<evidence type="ECO:0000313" key="7">
    <source>
        <dbReference type="Proteomes" id="UP000054770"/>
    </source>
</evidence>
<dbReference type="PANTHER" id="PTHR43400:SF7">
    <property type="entry name" value="FAD-DEPENDENT OXIDOREDUCTASE 2 FAD BINDING DOMAIN-CONTAINING PROTEIN"/>
    <property type="match status" value="1"/>
</dbReference>
<dbReference type="Proteomes" id="UP000054770">
    <property type="component" value="Unassembled WGS sequence"/>
</dbReference>
<keyword evidence="2" id="KW-0285">Flavoprotein</keyword>
<dbReference type="PANTHER" id="PTHR43400">
    <property type="entry name" value="FUMARATE REDUCTASE"/>
    <property type="match status" value="1"/>
</dbReference>
<protein>
    <submittedName>
        <fullName evidence="6">Tricarballylate dehydrogenase</fullName>
    </submittedName>
</protein>
<evidence type="ECO:0000313" key="6">
    <source>
        <dbReference type="EMBL" id="SAL64331.1"/>
    </source>
</evidence>
<dbReference type="Gene3D" id="3.50.50.60">
    <property type="entry name" value="FAD/NAD(P)-binding domain"/>
    <property type="match status" value="1"/>
</dbReference>
<dbReference type="AlphaFoldDB" id="A0A158J7N2"/>
<keyword evidence="7" id="KW-1185">Reference proteome</keyword>
<evidence type="ECO:0000256" key="2">
    <source>
        <dbReference type="ARBA" id="ARBA00022630"/>
    </source>
</evidence>
<dbReference type="OrthoDB" id="9156953at2"/>
<dbReference type="SUPFAM" id="SSF56425">
    <property type="entry name" value="Succinate dehydrogenase/fumarate reductase flavoprotein, catalytic domain"/>
    <property type="match status" value="1"/>
</dbReference>
<feature type="domain" description="FAD-dependent oxidoreductase 2 FAD-binding" evidence="5">
    <location>
        <begin position="6"/>
        <end position="450"/>
    </location>
</feature>
<dbReference type="Gene3D" id="3.90.700.10">
    <property type="entry name" value="Succinate dehydrogenase/fumarate reductase flavoprotein, catalytic domain"/>
    <property type="match status" value="1"/>
</dbReference>
<dbReference type="InterPro" id="IPR003953">
    <property type="entry name" value="FAD-dep_OxRdtase_2_FAD-bd"/>
</dbReference>
<dbReference type="InterPro" id="IPR036188">
    <property type="entry name" value="FAD/NAD-bd_sf"/>
</dbReference>
<evidence type="ECO:0000256" key="3">
    <source>
        <dbReference type="ARBA" id="ARBA00022827"/>
    </source>
</evidence>
<dbReference type="Pfam" id="PF00890">
    <property type="entry name" value="FAD_binding_2"/>
    <property type="match status" value="1"/>
</dbReference>
<dbReference type="SUPFAM" id="SSF51905">
    <property type="entry name" value="FAD/NAD(P)-binding domain"/>
    <property type="match status" value="1"/>
</dbReference>
<evidence type="ECO:0000256" key="1">
    <source>
        <dbReference type="ARBA" id="ARBA00001974"/>
    </source>
</evidence>
<dbReference type="InterPro" id="IPR050315">
    <property type="entry name" value="FAD-oxidoreductase_2"/>
</dbReference>